<feature type="binding site" evidence="9 12">
    <location>
        <position position="257"/>
    </location>
    <ligand>
        <name>Mg(2+)</name>
        <dbReference type="ChEBI" id="CHEBI:18420"/>
    </ligand>
</feature>
<name>A0A2H0MZ21_9BACT</name>
<dbReference type="Proteomes" id="UP000231139">
    <property type="component" value="Unassembled WGS sequence"/>
</dbReference>
<dbReference type="PRINTS" id="PR00148">
    <property type="entry name" value="ENOLASE"/>
</dbReference>
<organism evidence="15 16">
    <name type="scientific">Candidatus Nealsonbacteria bacterium CG11_big_fil_rev_8_21_14_0_20_35_11</name>
    <dbReference type="NCBI Taxonomy" id="1974713"/>
    <lineage>
        <taxon>Bacteria</taxon>
        <taxon>Candidatus Nealsoniibacteriota</taxon>
    </lineage>
</organism>
<reference evidence="15 16" key="1">
    <citation type="submission" date="2017-09" db="EMBL/GenBank/DDBJ databases">
        <title>Depth-based differentiation of microbial function through sediment-hosted aquifers and enrichment of novel symbionts in the deep terrestrial subsurface.</title>
        <authorList>
            <person name="Probst A.J."/>
            <person name="Ladd B."/>
            <person name="Jarett J.K."/>
            <person name="Geller-Mcgrath D.E."/>
            <person name="Sieber C.M."/>
            <person name="Emerson J.B."/>
            <person name="Anantharaman K."/>
            <person name="Thomas B.C."/>
            <person name="Malmstrom R."/>
            <person name="Stieglmeier M."/>
            <person name="Klingl A."/>
            <person name="Woyke T."/>
            <person name="Ryan C.M."/>
            <person name="Banfield J.F."/>
        </authorList>
    </citation>
    <scope>NUCLEOTIDE SEQUENCE [LARGE SCALE GENOMIC DNA]</scope>
    <source>
        <strain evidence="15">CG11_big_fil_rev_8_21_14_0_20_35_11</strain>
    </source>
</reference>
<dbReference type="EMBL" id="PCWK01000064">
    <property type="protein sequence ID" value="PIR01912.1"/>
    <property type="molecule type" value="Genomic_DNA"/>
</dbReference>
<feature type="binding site" evidence="11">
    <location>
        <position position="328"/>
    </location>
    <ligand>
        <name>substrate</name>
    </ligand>
</feature>
<dbReference type="InterPro" id="IPR000941">
    <property type="entry name" value="Enolase"/>
</dbReference>
<dbReference type="InterPro" id="IPR029017">
    <property type="entry name" value="Enolase-like_N"/>
</dbReference>
<comment type="function">
    <text evidence="9">Catalyzes the reversible conversion of 2-phosphoglycerate (2-PG) into phosphoenolpyruvate (PEP). It is essential for the degradation of carbohydrates via glycolysis.</text>
</comment>
<dbReference type="PANTHER" id="PTHR11902:SF6">
    <property type="entry name" value="ENOLASE"/>
    <property type="match status" value="1"/>
</dbReference>
<dbReference type="GO" id="GO:0000287">
    <property type="term" value="F:magnesium ion binding"/>
    <property type="evidence" value="ECO:0007669"/>
    <property type="project" value="UniProtKB-UniRule"/>
</dbReference>
<evidence type="ECO:0000313" key="15">
    <source>
        <dbReference type="EMBL" id="PIR01912.1"/>
    </source>
</evidence>
<evidence type="ECO:0000256" key="10">
    <source>
        <dbReference type="PIRSR" id="PIRSR001400-1"/>
    </source>
</evidence>
<comment type="similarity">
    <text evidence="2 9">Belongs to the enolase family.</text>
</comment>
<dbReference type="SUPFAM" id="SSF54826">
    <property type="entry name" value="Enolase N-terminal domain-like"/>
    <property type="match status" value="1"/>
</dbReference>
<dbReference type="SFLD" id="SFLDG00178">
    <property type="entry name" value="enolase"/>
    <property type="match status" value="1"/>
</dbReference>
<evidence type="ECO:0000256" key="2">
    <source>
        <dbReference type="ARBA" id="ARBA00009604"/>
    </source>
</evidence>
<evidence type="ECO:0000256" key="11">
    <source>
        <dbReference type="PIRSR" id="PIRSR001400-2"/>
    </source>
</evidence>
<dbReference type="Pfam" id="PF00113">
    <property type="entry name" value="Enolase_C"/>
    <property type="match status" value="1"/>
</dbReference>
<dbReference type="FunFam" id="3.30.390.10:FF:000001">
    <property type="entry name" value="Enolase"/>
    <property type="match status" value="1"/>
</dbReference>
<comment type="caution">
    <text evidence="15">The sequence shown here is derived from an EMBL/GenBank/DDBJ whole genome shotgun (WGS) entry which is preliminary data.</text>
</comment>
<feature type="binding site" evidence="9">
    <location>
        <position position="404"/>
    </location>
    <ligand>
        <name>(2R)-2-phosphoglycerate</name>
        <dbReference type="ChEBI" id="CHEBI:58289"/>
    </ligand>
</feature>
<dbReference type="InterPro" id="IPR036849">
    <property type="entry name" value="Enolase-like_C_sf"/>
</dbReference>
<comment type="cofactor">
    <cofactor evidence="12">
        <name>Mg(2+)</name>
        <dbReference type="ChEBI" id="CHEBI:18420"/>
    </cofactor>
    <text evidence="12">Mg(2+) is required for catalysis and for stabilizing the dimer.</text>
</comment>
<protein>
    <recommendedName>
        <fullName evidence="4 9">Enolase</fullName>
        <ecNumber evidence="3 9">4.2.1.11</ecNumber>
    </recommendedName>
    <alternativeName>
        <fullName evidence="9">2-phospho-D-glycerate hydro-lyase</fullName>
    </alternativeName>
    <alternativeName>
        <fullName evidence="9">2-phosphoglycerate dehydratase</fullName>
    </alternativeName>
</protein>
<gene>
    <name evidence="9" type="primary">eno</name>
    <name evidence="15" type="ORF">COV62_02800</name>
</gene>
<keyword evidence="15" id="KW-0670">Pyruvate</keyword>
<dbReference type="InterPro" id="IPR020811">
    <property type="entry name" value="Enolase_N"/>
</dbReference>
<feature type="domain" description="Enolase C-terminal TIM barrel" evidence="13">
    <location>
        <begin position="155"/>
        <end position="429"/>
    </location>
</feature>
<dbReference type="Pfam" id="PF03952">
    <property type="entry name" value="Enolase_N"/>
    <property type="match status" value="1"/>
</dbReference>
<dbReference type="SFLD" id="SFLDF00002">
    <property type="entry name" value="enolase"/>
    <property type="match status" value="1"/>
</dbReference>
<dbReference type="HAMAP" id="MF_00318">
    <property type="entry name" value="Enolase"/>
    <property type="match status" value="1"/>
</dbReference>
<sequence>MIKIKSIKARPRSRINSLRGREILDSRGNPTVEVDLTTGLGIFRASAPSGASKGKYEAVELRDGGERYQGMGVMAAVNNVNKIIAPELKGKDVKNQKEIDKLMVKLDGTKNKSKLGANAICGVSMAVCRAGAAAKNTSLYKHISEVPSSKSQVPSFNLPKPGFNVINGGVHAGNDLDFQEFMIVPQMESFSENLRIGAEIYQTLKKILSKKFGSFTTNLGDEGGFTPPVRSPEQTIGLILEAAKKLNYEKKVKIILDVASSQFFIDGKYKTKIGVFTSEGLTRYYLDLIKKYPIVGLEDPFSEDDWQGWQMLMSNIKGQKSKVLIIGDDLTVTNPERIKMAKEKSLCNGMIVKINQIGTVSETIEAVKLAKSYNWKIMVSHRSGETNDDFIADFAVGLGADFIKSGAPARGERVAKYNRLLKIEEELKNEK</sequence>
<dbReference type="GO" id="GO:0000015">
    <property type="term" value="C:phosphopyruvate hydratase complex"/>
    <property type="evidence" value="ECO:0007669"/>
    <property type="project" value="InterPro"/>
</dbReference>
<evidence type="ECO:0000256" key="7">
    <source>
        <dbReference type="ARBA" id="ARBA00023152"/>
    </source>
</evidence>
<dbReference type="SUPFAM" id="SSF51604">
    <property type="entry name" value="Enolase C-terminal domain-like"/>
    <property type="match status" value="1"/>
</dbReference>
<dbReference type="EC" id="4.2.1.11" evidence="3 9"/>
<comment type="pathway">
    <text evidence="1 9">Carbohydrate degradation; glycolysis; pyruvate from D-glyceraldehyde 3-phosphate: step 4/5.</text>
</comment>
<keyword evidence="9" id="KW-0963">Cytoplasm</keyword>
<accession>A0A2H0MZ21</accession>
<feature type="binding site" evidence="9">
    <location>
        <position position="383"/>
    </location>
    <ligand>
        <name>(2R)-2-phosphoglycerate</name>
        <dbReference type="ChEBI" id="CHEBI:58289"/>
    </ligand>
</feature>
<feature type="binding site" evidence="11">
    <location>
        <position position="298"/>
    </location>
    <ligand>
        <name>substrate</name>
    </ligand>
</feature>
<feature type="binding site" evidence="11">
    <location>
        <begin position="380"/>
        <end position="383"/>
    </location>
    <ligand>
        <name>substrate</name>
    </ligand>
</feature>
<evidence type="ECO:0000256" key="9">
    <source>
        <dbReference type="HAMAP-Rule" id="MF_00318"/>
    </source>
</evidence>
<evidence type="ECO:0000256" key="6">
    <source>
        <dbReference type="ARBA" id="ARBA00022842"/>
    </source>
</evidence>
<evidence type="ECO:0000259" key="13">
    <source>
        <dbReference type="SMART" id="SM01192"/>
    </source>
</evidence>
<evidence type="ECO:0000256" key="8">
    <source>
        <dbReference type="ARBA" id="ARBA00023239"/>
    </source>
</evidence>
<feature type="binding site" evidence="9 12">
    <location>
        <position position="298"/>
    </location>
    <ligand>
        <name>Mg(2+)</name>
        <dbReference type="ChEBI" id="CHEBI:18420"/>
    </ligand>
</feature>
<proteinExistence type="inferred from homology"/>
<dbReference type="GO" id="GO:0006096">
    <property type="term" value="P:glycolytic process"/>
    <property type="evidence" value="ECO:0007669"/>
    <property type="project" value="UniProtKB-UniRule"/>
</dbReference>
<keyword evidence="8 9" id="KW-0456">Lyase</keyword>
<feature type="active site" description="Proton donor" evidence="9 10">
    <location>
        <position position="222"/>
    </location>
</feature>
<comment type="catalytic activity">
    <reaction evidence="9">
        <text>(2R)-2-phosphoglycerate = phosphoenolpyruvate + H2O</text>
        <dbReference type="Rhea" id="RHEA:10164"/>
        <dbReference type="ChEBI" id="CHEBI:15377"/>
        <dbReference type="ChEBI" id="CHEBI:58289"/>
        <dbReference type="ChEBI" id="CHEBI:58702"/>
        <dbReference type="EC" id="4.2.1.11"/>
    </reaction>
</comment>
<dbReference type="SMART" id="SM01192">
    <property type="entry name" value="Enolase_C"/>
    <property type="match status" value="1"/>
</dbReference>
<dbReference type="Gene3D" id="3.30.390.10">
    <property type="entry name" value="Enolase-like, N-terminal domain"/>
    <property type="match status" value="1"/>
</dbReference>
<dbReference type="NCBIfam" id="TIGR01060">
    <property type="entry name" value="eno"/>
    <property type="match status" value="1"/>
</dbReference>
<dbReference type="GO" id="GO:0005576">
    <property type="term" value="C:extracellular region"/>
    <property type="evidence" value="ECO:0007669"/>
    <property type="project" value="UniProtKB-SubCell"/>
</dbReference>
<dbReference type="PIRSF" id="PIRSF001400">
    <property type="entry name" value="Enolase"/>
    <property type="match status" value="1"/>
</dbReference>
<feature type="domain" description="Enolase N-terminal" evidence="14">
    <location>
        <begin position="15"/>
        <end position="143"/>
    </location>
</feature>
<feature type="binding site" evidence="9 12">
    <location>
        <position position="328"/>
    </location>
    <ligand>
        <name>Mg(2+)</name>
        <dbReference type="ChEBI" id="CHEBI:18420"/>
    </ligand>
</feature>
<feature type="binding site" evidence="9">
    <location>
        <position position="179"/>
    </location>
    <ligand>
        <name>(2R)-2-phosphoglycerate</name>
        <dbReference type="ChEBI" id="CHEBI:58289"/>
    </ligand>
</feature>
<comment type="subcellular location">
    <subcellularLocation>
        <location evidence="9">Cytoplasm</location>
    </subcellularLocation>
    <subcellularLocation>
        <location evidence="9">Secreted</location>
    </subcellularLocation>
    <subcellularLocation>
        <location evidence="9">Cell surface</location>
    </subcellularLocation>
    <text evidence="9">Fractions of enolase are present in both the cytoplasm and on the cell surface.</text>
</comment>
<comment type="cofactor">
    <cofactor evidence="9">
        <name>Mg(2+)</name>
        <dbReference type="ChEBI" id="CHEBI:18420"/>
    </cofactor>
    <text evidence="9">Binds a second Mg(2+) ion via substrate during catalysis.</text>
</comment>
<evidence type="ECO:0000313" key="16">
    <source>
        <dbReference type="Proteomes" id="UP000231139"/>
    </source>
</evidence>
<dbReference type="GO" id="GO:0009986">
    <property type="term" value="C:cell surface"/>
    <property type="evidence" value="ECO:0007669"/>
    <property type="project" value="UniProtKB-SubCell"/>
</dbReference>
<dbReference type="InterPro" id="IPR020809">
    <property type="entry name" value="Enolase_CS"/>
</dbReference>
<dbReference type="CDD" id="cd03313">
    <property type="entry name" value="enolase"/>
    <property type="match status" value="1"/>
</dbReference>
<feature type="binding site" evidence="11">
    <location>
        <position position="180"/>
    </location>
    <ligand>
        <name>substrate</name>
    </ligand>
</feature>
<dbReference type="SFLD" id="SFLDS00001">
    <property type="entry name" value="Enolase"/>
    <property type="match status" value="1"/>
</dbReference>
<feature type="active site" description="Proton acceptor" evidence="9 10">
    <location>
        <position position="353"/>
    </location>
</feature>
<dbReference type="InterPro" id="IPR020810">
    <property type="entry name" value="Enolase_C"/>
</dbReference>
<dbReference type="GO" id="GO:0004634">
    <property type="term" value="F:phosphopyruvate hydratase activity"/>
    <property type="evidence" value="ECO:0007669"/>
    <property type="project" value="UniProtKB-UniRule"/>
</dbReference>
<dbReference type="PROSITE" id="PS00164">
    <property type="entry name" value="ENOLASE"/>
    <property type="match status" value="1"/>
</dbReference>
<dbReference type="UniPathway" id="UPA00109">
    <property type="reaction ID" value="UER00187"/>
</dbReference>
<dbReference type="Gene3D" id="3.20.20.120">
    <property type="entry name" value="Enolase-like C-terminal domain"/>
    <property type="match status" value="1"/>
</dbReference>
<feature type="binding site" evidence="9">
    <location>
        <position position="382"/>
    </location>
    <ligand>
        <name>(2R)-2-phosphoglycerate</name>
        <dbReference type="ChEBI" id="CHEBI:58289"/>
    </ligand>
</feature>
<evidence type="ECO:0000256" key="5">
    <source>
        <dbReference type="ARBA" id="ARBA00022525"/>
    </source>
</evidence>
<feature type="binding site" evidence="9">
    <location>
        <position position="353"/>
    </location>
    <ligand>
        <name>(2R)-2-phosphoglycerate</name>
        <dbReference type="ChEBI" id="CHEBI:58289"/>
    </ligand>
</feature>
<keyword evidence="7 9" id="KW-0324">Glycolysis</keyword>
<evidence type="ECO:0000256" key="3">
    <source>
        <dbReference type="ARBA" id="ARBA00012058"/>
    </source>
</evidence>
<feature type="binding site" evidence="11">
    <location>
        <position position="404"/>
    </location>
    <ligand>
        <name>substrate</name>
    </ligand>
</feature>
<dbReference type="AlphaFoldDB" id="A0A2H0MZ21"/>
<evidence type="ECO:0000256" key="12">
    <source>
        <dbReference type="PIRSR" id="PIRSR001400-3"/>
    </source>
</evidence>
<dbReference type="PANTHER" id="PTHR11902">
    <property type="entry name" value="ENOLASE"/>
    <property type="match status" value="1"/>
</dbReference>
<evidence type="ECO:0000259" key="14">
    <source>
        <dbReference type="SMART" id="SM01193"/>
    </source>
</evidence>
<keyword evidence="6 9" id="KW-0460">Magnesium</keyword>
<keyword evidence="5 9" id="KW-0964">Secreted</keyword>
<dbReference type="SMART" id="SM01193">
    <property type="entry name" value="Enolase_N"/>
    <property type="match status" value="1"/>
</dbReference>
<keyword evidence="9 12" id="KW-0479">Metal-binding</keyword>
<feature type="binding site" evidence="11">
    <location>
        <position position="171"/>
    </location>
    <ligand>
        <name>substrate</name>
    </ligand>
</feature>
<evidence type="ECO:0000256" key="4">
    <source>
        <dbReference type="ARBA" id="ARBA00017068"/>
    </source>
</evidence>
<evidence type="ECO:0000256" key="1">
    <source>
        <dbReference type="ARBA" id="ARBA00005031"/>
    </source>
</evidence>